<reference evidence="9" key="1">
    <citation type="submission" date="2017-02" db="EMBL/GenBank/DDBJ databases">
        <authorList>
            <person name="Tafer H."/>
            <person name="Lopandic K."/>
        </authorList>
    </citation>
    <scope>NUCLEOTIDE SEQUENCE [LARGE SCALE GENOMIC DNA]</scope>
    <source>
        <strain evidence="9">CBS 366.77</strain>
    </source>
</reference>
<protein>
    <submittedName>
        <fullName evidence="8">Helicase</fullName>
    </submittedName>
</protein>
<dbReference type="Gene3D" id="3.40.50.300">
    <property type="entry name" value="P-loop containing nucleotide triphosphate hydrolases"/>
    <property type="match status" value="1"/>
</dbReference>
<feature type="compositionally biased region" description="Basic residues" evidence="6">
    <location>
        <begin position="205"/>
        <end position="217"/>
    </location>
</feature>
<evidence type="ECO:0000313" key="8">
    <source>
        <dbReference type="EMBL" id="RJE26304.1"/>
    </source>
</evidence>
<keyword evidence="4 8" id="KW-0347">Helicase</keyword>
<keyword evidence="2" id="KW-0547">Nucleotide-binding</keyword>
<evidence type="ECO:0000256" key="1">
    <source>
        <dbReference type="ARBA" id="ARBA00007025"/>
    </source>
</evidence>
<gene>
    <name evidence="8" type="ORF">PHISCL_01373</name>
</gene>
<feature type="region of interest" description="Disordered" evidence="6">
    <location>
        <begin position="76"/>
        <end position="99"/>
    </location>
</feature>
<dbReference type="PANTHER" id="PTHR45626:SF17">
    <property type="entry name" value="HELICASE-LIKE TRANSCRIPTION FACTOR"/>
    <property type="match status" value="1"/>
</dbReference>
<keyword evidence="3" id="KW-0378">Hydrolase</keyword>
<comment type="caution">
    <text evidence="8">The sequence shown here is derived from an EMBL/GenBank/DDBJ whole genome shotgun (WGS) entry which is preliminary data.</text>
</comment>
<dbReference type="Proteomes" id="UP000266188">
    <property type="component" value="Unassembled WGS sequence"/>
</dbReference>
<accession>A0A3A3A3M4</accession>
<name>A0A3A3A3M4_9EURO</name>
<dbReference type="AlphaFoldDB" id="A0A3A3A3M4"/>
<dbReference type="SUPFAM" id="SSF57850">
    <property type="entry name" value="RING/U-box"/>
    <property type="match status" value="1"/>
</dbReference>
<sequence length="323" mass="36809">MAKYRCFLTMILKLRMFCSHLLVTQDIVKKLLTDDIMLQLRALSNAKTNPDHPTSQIVRWLEGVRKKVAIPKAPQAIQPEWSSQSESQEAQPSPIPQELQGDRTKLVQEFHKFMLKLHEDGQWVERYERTNCPRCSTFPIQAVITSCKHMYCDECFCALTNEASEGGRPVCQNCTTPIEAAAYCGSVDDIQIDVPTPEPAPQKGKQPKKRSLPKKKYPPTGRFGLFASVRRRNARQSGSQEDENDGEVKDWIPELAMEMPGSKLSKVRELVAGWIQENPEVKVVIFTQFLDFVRILSAMCRKAEWKHVSFTGKMPVSTREQNL</sequence>
<keyword evidence="5" id="KW-0067">ATP-binding</keyword>
<dbReference type="InterPro" id="IPR027417">
    <property type="entry name" value="P-loop_NTPase"/>
</dbReference>
<dbReference type="PANTHER" id="PTHR45626">
    <property type="entry name" value="TRANSCRIPTION TERMINATION FACTOR 2-RELATED"/>
    <property type="match status" value="1"/>
</dbReference>
<dbReference type="GO" id="GO:0005524">
    <property type="term" value="F:ATP binding"/>
    <property type="evidence" value="ECO:0007669"/>
    <property type="project" value="UniProtKB-KW"/>
</dbReference>
<evidence type="ECO:0000256" key="4">
    <source>
        <dbReference type="ARBA" id="ARBA00022806"/>
    </source>
</evidence>
<dbReference type="EMBL" id="MVGC01000025">
    <property type="protein sequence ID" value="RJE26304.1"/>
    <property type="molecule type" value="Genomic_DNA"/>
</dbReference>
<dbReference type="GO" id="GO:0008094">
    <property type="term" value="F:ATP-dependent activity, acting on DNA"/>
    <property type="evidence" value="ECO:0007669"/>
    <property type="project" value="TreeGrafter"/>
</dbReference>
<dbReference type="GO" id="GO:0016787">
    <property type="term" value="F:hydrolase activity"/>
    <property type="evidence" value="ECO:0007669"/>
    <property type="project" value="UniProtKB-KW"/>
</dbReference>
<dbReference type="GO" id="GO:0006281">
    <property type="term" value="P:DNA repair"/>
    <property type="evidence" value="ECO:0007669"/>
    <property type="project" value="TreeGrafter"/>
</dbReference>
<organism evidence="8 9">
    <name type="scientific">Aspergillus sclerotialis</name>
    <dbReference type="NCBI Taxonomy" id="2070753"/>
    <lineage>
        <taxon>Eukaryota</taxon>
        <taxon>Fungi</taxon>
        <taxon>Dikarya</taxon>
        <taxon>Ascomycota</taxon>
        <taxon>Pezizomycotina</taxon>
        <taxon>Eurotiomycetes</taxon>
        <taxon>Eurotiomycetidae</taxon>
        <taxon>Eurotiales</taxon>
        <taxon>Aspergillaceae</taxon>
        <taxon>Aspergillus</taxon>
        <taxon>Aspergillus subgen. Polypaecilum</taxon>
    </lineage>
</organism>
<feature type="compositionally biased region" description="Low complexity" evidence="6">
    <location>
        <begin position="78"/>
        <end position="98"/>
    </location>
</feature>
<dbReference type="STRING" id="2070753.A0A3A3A3M4"/>
<keyword evidence="9" id="KW-1185">Reference proteome</keyword>
<evidence type="ECO:0000256" key="2">
    <source>
        <dbReference type="ARBA" id="ARBA00022741"/>
    </source>
</evidence>
<evidence type="ECO:0000256" key="5">
    <source>
        <dbReference type="ARBA" id="ARBA00022840"/>
    </source>
</evidence>
<dbReference type="OrthoDB" id="1699231at2759"/>
<feature type="region of interest" description="Disordered" evidence="6">
    <location>
        <begin position="193"/>
        <end position="222"/>
    </location>
</feature>
<feature type="signal peptide" evidence="7">
    <location>
        <begin position="1"/>
        <end position="24"/>
    </location>
</feature>
<keyword evidence="7" id="KW-0732">Signal</keyword>
<dbReference type="SUPFAM" id="SSF52540">
    <property type="entry name" value="P-loop containing nucleoside triphosphate hydrolases"/>
    <property type="match status" value="1"/>
</dbReference>
<evidence type="ECO:0000256" key="3">
    <source>
        <dbReference type="ARBA" id="ARBA00022801"/>
    </source>
</evidence>
<dbReference type="GO" id="GO:0004386">
    <property type="term" value="F:helicase activity"/>
    <property type="evidence" value="ECO:0007669"/>
    <property type="project" value="UniProtKB-KW"/>
</dbReference>
<evidence type="ECO:0000256" key="6">
    <source>
        <dbReference type="SAM" id="MobiDB-lite"/>
    </source>
</evidence>
<dbReference type="InterPro" id="IPR013083">
    <property type="entry name" value="Znf_RING/FYVE/PHD"/>
</dbReference>
<dbReference type="GO" id="GO:0005634">
    <property type="term" value="C:nucleus"/>
    <property type="evidence" value="ECO:0007669"/>
    <property type="project" value="TreeGrafter"/>
</dbReference>
<dbReference type="Gene3D" id="3.30.40.10">
    <property type="entry name" value="Zinc/RING finger domain, C3HC4 (zinc finger)"/>
    <property type="match status" value="1"/>
</dbReference>
<comment type="similarity">
    <text evidence="1">Belongs to the SNF2/RAD54 helicase family.</text>
</comment>
<evidence type="ECO:0000256" key="7">
    <source>
        <dbReference type="SAM" id="SignalP"/>
    </source>
</evidence>
<evidence type="ECO:0000313" key="9">
    <source>
        <dbReference type="Proteomes" id="UP000266188"/>
    </source>
</evidence>
<proteinExistence type="inferred from homology"/>
<feature type="chain" id="PRO_5017467151" evidence="7">
    <location>
        <begin position="25"/>
        <end position="323"/>
    </location>
</feature>
<dbReference type="InterPro" id="IPR050628">
    <property type="entry name" value="SNF2_RAD54_helicase_TF"/>
</dbReference>